<dbReference type="CDD" id="cd24032">
    <property type="entry name" value="ASKHA_NBD_TsaB"/>
    <property type="match status" value="1"/>
</dbReference>
<sequence length="240" mass="24572">MKLLALDTTTEAGSCALWLDGRVIERDCPAGRSHSETLLPLVRELLGEVGVAFADLDAIAYGAGPGAFTGLRVACAVAQGLAVPFDLPVVPVGSLLTLATACAAASGAGQVLALLDARMNEVYVGRYRRNAEGGLEPLNDDRVCAPDQVALPDPATGWVSTGNAPGAYPVLAERLAALGIVHHAALPGAATVARLAAARLAATTPEQWPSLFDAALAAPVYVRDKVAFTVAERLAQGGKA</sequence>
<dbReference type="AlphaFoldDB" id="A0A5C1E8E2"/>
<dbReference type="KEGG" id="otr:OTERR_14290"/>
<dbReference type="RefSeq" id="WP_149425308.1">
    <property type="nucleotide sequence ID" value="NZ_CP022579.1"/>
</dbReference>
<dbReference type="NCBIfam" id="TIGR03725">
    <property type="entry name" value="T6A_YeaZ"/>
    <property type="match status" value="1"/>
</dbReference>
<proteinExistence type="predicted"/>
<dbReference type="EMBL" id="CP022579">
    <property type="protein sequence ID" value="QEL64905.1"/>
    <property type="molecule type" value="Genomic_DNA"/>
</dbReference>
<dbReference type="InterPro" id="IPR000905">
    <property type="entry name" value="Gcp-like_dom"/>
</dbReference>
<dbReference type="PANTHER" id="PTHR11735:SF11">
    <property type="entry name" value="TRNA THREONYLCARBAMOYLADENOSINE BIOSYNTHESIS PROTEIN TSAB"/>
    <property type="match status" value="1"/>
</dbReference>
<feature type="domain" description="Gcp-like" evidence="1">
    <location>
        <begin position="30"/>
        <end position="133"/>
    </location>
</feature>
<dbReference type="Pfam" id="PF00814">
    <property type="entry name" value="TsaD"/>
    <property type="match status" value="1"/>
</dbReference>
<accession>A0A5C1E8E2</accession>
<organism evidence="2 3">
    <name type="scientific">Oryzomicrobium terrae</name>
    <dbReference type="NCBI Taxonomy" id="1735038"/>
    <lineage>
        <taxon>Bacteria</taxon>
        <taxon>Pseudomonadati</taxon>
        <taxon>Pseudomonadota</taxon>
        <taxon>Betaproteobacteria</taxon>
        <taxon>Rhodocyclales</taxon>
        <taxon>Rhodocyclaceae</taxon>
        <taxon>Oryzomicrobium</taxon>
    </lineage>
</organism>
<evidence type="ECO:0000313" key="3">
    <source>
        <dbReference type="Proteomes" id="UP000323671"/>
    </source>
</evidence>
<dbReference type="SUPFAM" id="SSF53067">
    <property type="entry name" value="Actin-like ATPase domain"/>
    <property type="match status" value="2"/>
</dbReference>
<dbReference type="PANTHER" id="PTHR11735">
    <property type="entry name" value="TRNA N6-ADENOSINE THREONYLCARBAMOYLTRANSFERASE"/>
    <property type="match status" value="1"/>
</dbReference>
<dbReference type="InterPro" id="IPR022496">
    <property type="entry name" value="T6A_TsaB"/>
</dbReference>
<reference evidence="2 3" key="1">
    <citation type="submission" date="2017-07" db="EMBL/GenBank/DDBJ databases">
        <title>Complete genome sequence of Oryzomicrobium terrae TPP412.</title>
        <authorList>
            <person name="Chiu L.-W."/>
            <person name="Lo K.-J."/>
            <person name="Tsai Y.-M."/>
            <person name="Lin S.-S."/>
            <person name="Kuo C.-H."/>
            <person name="Liu C.-T."/>
        </authorList>
    </citation>
    <scope>NUCLEOTIDE SEQUENCE [LARGE SCALE GENOMIC DNA]</scope>
    <source>
        <strain evidence="2 3">TPP412</strain>
    </source>
</reference>
<dbReference type="GO" id="GO:0002949">
    <property type="term" value="P:tRNA threonylcarbamoyladenosine modification"/>
    <property type="evidence" value="ECO:0007669"/>
    <property type="project" value="InterPro"/>
</dbReference>
<dbReference type="GO" id="GO:0005829">
    <property type="term" value="C:cytosol"/>
    <property type="evidence" value="ECO:0007669"/>
    <property type="project" value="TreeGrafter"/>
</dbReference>
<keyword evidence="3" id="KW-1185">Reference proteome</keyword>
<dbReference type="Gene3D" id="3.30.420.40">
    <property type="match status" value="2"/>
</dbReference>
<name>A0A5C1E8E2_9RHOO</name>
<dbReference type="Proteomes" id="UP000323671">
    <property type="component" value="Chromosome"/>
</dbReference>
<evidence type="ECO:0000259" key="1">
    <source>
        <dbReference type="Pfam" id="PF00814"/>
    </source>
</evidence>
<evidence type="ECO:0000313" key="2">
    <source>
        <dbReference type="EMBL" id="QEL64905.1"/>
    </source>
</evidence>
<protein>
    <submittedName>
        <fullName evidence="2">tRNA threonylcarbamoyladenosine biosynthesis protein TsaB</fullName>
    </submittedName>
</protein>
<gene>
    <name evidence="2" type="primary">tsaB</name>
    <name evidence="2" type="ORF">OTERR_14290</name>
</gene>
<dbReference type="InterPro" id="IPR043129">
    <property type="entry name" value="ATPase_NBD"/>
</dbReference>